<keyword evidence="1" id="KW-0812">Transmembrane</keyword>
<dbReference type="Proteomes" id="UP000317944">
    <property type="component" value="Unassembled WGS sequence"/>
</dbReference>
<dbReference type="EMBL" id="SADV01000021">
    <property type="protein sequence ID" value="TQR29008.1"/>
    <property type="molecule type" value="Genomic_DNA"/>
</dbReference>
<feature type="transmembrane region" description="Helical" evidence="1">
    <location>
        <begin position="6"/>
        <end position="24"/>
    </location>
</feature>
<dbReference type="OrthoDB" id="2413078at2"/>
<keyword evidence="1" id="KW-0472">Membrane</keyword>
<dbReference type="RefSeq" id="WP_142510208.1">
    <property type="nucleotide sequence ID" value="NZ_SADV01000021.1"/>
</dbReference>
<accession>A0A544UA34</accession>
<protein>
    <submittedName>
        <fullName evidence="2">Uncharacterized protein</fullName>
    </submittedName>
</protein>
<evidence type="ECO:0000256" key="1">
    <source>
        <dbReference type="SAM" id="Phobius"/>
    </source>
</evidence>
<reference evidence="2 3" key="1">
    <citation type="submission" date="2018-03" db="EMBL/GenBank/DDBJ databases">
        <title>Aerobic endospore-forming bacteria genome sequencing and assembly.</title>
        <authorList>
            <person name="Cavalcante D.A."/>
            <person name="Driks A."/>
            <person name="Putonti C."/>
            <person name="De-Souza M.T."/>
        </authorList>
    </citation>
    <scope>NUCLEOTIDE SEQUENCE [LARGE SCALE GENOMIC DNA]</scope>
    <source>
        <strain evidence="2 3">SDF0037</strain>
    </source>
</reference>
<dbReference type="AlphaFoldDB" id="A0A544UA34"/>
<proteinExistence type="predicted"/>
<evidence type="ECO:0000313" key="3">
    <source>
        <dbReference type="Proteomes" id="UP000317944"/>
    </source>
</evidence>
<feature type="transmembrane region" description="Helical" evidence="1">
    <location>
        <begin position="55"/>
        <end position="76"/>
    </location>
</feature>
<feature type="transmembrane region" description="Helical" evidence="1">
    <location>
        <begin position="31"/>
        <end position="49"/>
    </location>
</feature>
<evidence type="ECO:0000313" key="2">
    <source>
        <dbReference type="EMBL" id="TQR29008.1"/>
    </source>
</evidence>
<name>A0A544UA34_LYSSH</name>
<sequence>MDPNYKWLIAILIAIVIIGVQSFLSRRANVYFGAIVPILYLVFIFGWWITRTGNVNISSLIKVAVAGTLFLLGTWAKGRESLKNKRKKELEKMKLHDIHY</sequence>
<comment type="caution">
    <text evidence="2">The sequence shown here is derived from an EMBL/GenBank/DDBJ whole genome shotgun (WGS) entry which is preliminary data.</text>
</comment>
<gene>
    <name evidence="2" type="ORF">C7Y47_19150</name>
</gene>
<organism evidence="2 3">
    <name type="scientific">Lysinibacillus sphaericus</name>
    <name type="common">Bacillus sphaericus</name>
    <dbReference type="NCBI Taxonomy" id="1421"/>
    <lineage>
        <taxon>Bacteria</taxon>
        <taxon>Bacillati</taxon>
        <taxon>Bacillota</taxon>
        <taxon>Bacilli</taxon>
        <taxon>Bacillales</taxon>
        <taxon>Bacillaceae</taxon>
        <taxon>Lysinibacillus</taxon>
    </lineage>
</organism>
<keyword evidence="1" id="KW-1133">Transmembrane helix</keyword>